<keyword evidence="3" id="KW-1185">Reference proteome</keyword>
<evidence type="ECO:0000313" key="3">
    <source>
        <dbReference type="Proteomes" id="UP000634136"/>
    </source>
</evidence>
<reference evidence="2" key="1">
    <citation type="submission" date="2020-09" db="EMBL/GenBank/DDBJ databases">
        <title>Genome-Enabled Discovery of Anthraquinone Biosynthesis in Senna tora.</title>
        <authorList>
            <person name="Kang S.-H."/>
            <person name="Pandey R.P."/>
            <person name="Lee C.-M."/>
            <person name="Sim J.-S."/>
            <person name="Jeong J.-T."/>
            <person name="Choi B.-S."/>
            <person name="Jung M."/>
            <person name="Ginzburg D."/>
            <person name="Zhao K."/>
            <person name="Won S.Y."/>
            <person name="Oh T.-J."/>
            <person name="Yu Y."/>
            <person name="Kim N.-H."/>
            <person name="Lee O.R."/>
            <person name="Lee T.-H."/>
            <person name="Bashyal P."/>
            <person name="Kim T.-S."/>
            <person name="Lee W.-H."/>
            <person name="Kawkins C."/>
            <person name="Kim C.-K."/>
            <person name="Kim J.S."/>
            <person name="Ahn B.O."/>
            <person name="Rhee S.Y."/>
            <person name="Sohng J.K."/>
        </authorList>
    </citation>
    <scope>NUCLEOTIDE SEQUENCE</scope>
    <source>
        <tissue evidence="2">Leaf</tissue>
    </source>
</reference>
<name>A0A834WAH2_9FABA</name>
<protein>
    <submittedName>
        <fullName evidence="2">Uncharacterized protein</fullName>
    </submittedName>
</protein>
<accession>A0A834WAH2</accession>
<feature type="region of interest" description="Disordered" evidence="1">
    <location>
        <begin position="1"/>
        <end position="43"/>
    </location>
</feature>
<organism evidence="2 3">
    <name type="scientific">Senna tora</name>
    <dbReference type="NCBI Taxonomy" id="362788"/>
    <lineage>
        <taxon>Eukaryota</taxon>
        <taxon>Viridiplantae</taxon>
        <taxon>Streptophyta</taxon>
        <taxon>Embryophyta</taxon>
        <taxon>Tracheophyta</taxon>
        <taxon>Spermatophyta</taxon>
        <taxon>Magnoliopsida</taxon>
        <taxon>eudicotyledons</taxon>
        <taxon>Gunneridae</taxon>
        <taxon>Pentapetalae</taxon>
        <taxon>rosids</taxon>
        <taxon>fabids</taxon>
        <taxon>Fabales</taxon>
        <taxon>Fabaceae</taxon>
        <taxon>Caesalpinioideae</taxon>
        <taxon>Cassia clade</taxon>
        <taxon>Senna</taxon>
    </lineage>
</organism>
<evidence type="ECO:0000313" key="2">
    <source>
        <dbReference type="EMBL" id="KAF7815272.1"/>
    </source>
</evidence>
<dbReference type="Proteomes" id="UP000634136">
    <property type="component" value="Unassembled WGS sequence"/>
</dbReference>
<feature type="compositionally biased region" description="Polar residues" evidence="1">
    <location>
        <begin position="17"/>
        <end position="36"/>
    </location>
</feature>
<dbReference type="EMBL" id="JAAIUW010000009">
    <property type="protein sequence ID" value="KAF7815272.1"/>
    <property type="molecule type" value="Genomic_DNA"/>
</dbReference>
<sequence length="66" mass="7130">MGEDQNGETRQHGGSRCTRSQMSTATPTATETSQPSDLARQGKEKCVNKGIMVISYLSTVKPRVST</sequence>
<evidence type="ECO:0000256" key="1">
    <source>
        <dbReference type="SAM" id="MobiDB-lite"/>
    </source>
</evidence>
<gene>
    <name evidence="2" type="ORF">G2W53_029241</name>
</gene>
<comment type="caution">
    <text evidence="2">The sequence shown here is derived from an EMBL/GenBank/DDBJ whole genome shotgun (WGS) entry which is preliminary data.</text>
</comment>
<dbReference type="AlphaFoldDB" id="A0A834WAH2"/>
<proteinExistence type="predicted"/>